<dbReference type="OrthoDB" id="4097008at2759"/>
<dbReference type="EMBL" id="KV454016">
    <property type="protein sequence ID" value="ODV94489.1"/>
    <property type="molecule type" value="Genomic_DNA"/>
</dbReference>
<evidence type="ECO:0000256" key="4">
    <source>
        <dbReference type="ARBA" id="ARBA00021397"/>
    </source>
</evidence>
<reference evidence="8" key="1">
    <citation type="submission" date="2016-05" db="EMBL/GenBank/DDBJ databases">
        <title>Comparative genomics of biotechnologically important yeasts.</title>
        <authorList>
            <consortium name="DOE Joint Genome Institute"/>
            <person name="Riley R."/>
            <person name="Haridas S."/>
            <person name="Wolfe K.H."/>
            <person name="Lopes M.R."/>
            <person name="Hittinger C.T."/>
            <person name="Goker M."/>
            <person name="Salamov A."/>
            <person name="Wisecaver J."/>
            <person name="Long T.M."/>
            <person name="Aerts A.L."/>
            <person name="Barry K."/>
            <person name="Choi C."/>
            <person name="Clum A."/>
            <person name="Coughlan A.Y."/>
            <person name="Deshpande S."/>
            <person name="Douglass A.P."/>
            <person name="Hanson S.J."/>
            <person name="Klenk H.-P."/>
            <person name="Labutti K."/>
            <person name="Lapidus A."/>
            <person name="Lindquist E."/>
            <person name="Lipzen A."/>
            <person name="Meier-Kolthoff J.P."/>
            <person name="Ohm R.A."/>
            <person name="Otillar R.P."/>
            <person name="Pangilinan J."/>
            <person name="Peng Y."/>
            <person name="Rokas A."/>
            <person name="Rosa C.A."/>
            <person name="Scheuner C."/>
            <person name="Sibirny A.A."/>
            <person name="Slot J.C."/>
            <person name="Stielow J.B."/>
            <person name="Sun H."/>
            <person name="Kurtzman C.P."/>
            <person name="Blackwell M."/>
            <person name="Grigoriev I.V."/>
            <person name="Jeffries T.W."/>
        </authorList>
    </citation>
    <scope>NUCLEOTIDE SEQUENCE [LARGE SCALE GENOMIC DNA]</scope>
    <source>
        <strain evidence="8">NRRL Y-2460</strain>
    </source>
</reference>
<feature type="region of interest" description="Disordered" evidence="6">
    <location>
        <begin position="501"/>
        <end position="520"/>
    </location>
</feature>
<evidence type="ECO:0000256" key="3">
    <source>
        <dbReference type="ARBA" id="ARBA00010707"/>
    </source>
</evidence>
<keyword evidence="5" id="KW-0472">Membrane</keyword>
<feature type="compositionally biased region" description="Basic and acidic residues" evidence="6">
    <location>
        <begin position="371"/>
        <end position="380"/>
    </location>
</feature>
<feature type="region of interest" description="Disordered" evidence="6">
    <location>
        <begin position="113"/>
        <end position="133"/>
    </location>
</feature>
<evidence type="ECO:0000313" key="7">
    <source>
        <dbReference type="EMBL" id="ODV94489.1"/>
    </source>
</evidence>
<feature type="region of interest" description="Disordered" evidence="6">
    <location>
        <begin position="371"/>
        <end position="395"/>
    </location>
</feature>
<keyword evidence="8" id="KW-1185">Reference proteome</keyword>
<dbReference type="Proteomes" id="UP000094236">
    <property type="component" value="Unassembled WGS sequence"/>
</dbReference>
<proteinExistence type="inferred from homology"/>
<evidence type="ECO:0000313" key="8">
    <source>
        <dbReference type="Proteomes" id="UP000094236"/>
    </source>
</evidence>
<dbReference type="Pfam" id="PF12634">
    <property type="entry name" value="Inp1"/>
    <property type="match status" value="1"/>
</dbReference>
<dbReference type="AlphaFoldDB" id="A0A1E4TRW0"/>
<evidence type="ECO:0000256" key="5">
    <source>
        <dbReference type="ARBA" id="ARBA00023136"/>
    </source>
</evidence>
<dbReference type="STRING" id="669874.A0A1E4TRW0"/>
<protein>
    <recommendedName>
        <fullName evidence="4">Inheritance of peroxisomes protein 1</fullName>
    </recommendedName>
</protein>
<comment type="subcellular location">
    <subcellularLocation>
        <location evidence="2">Peroxisome membrane</location>
        <topology evidence="2">Peripheral membrane protein</topology>
    </subcellularLocation>
</comment>
<sequence length="691" mass="78320">MIKGYCDGSKISLAAPSDILTLQELELSNKRKSLKPVEFNNENMLKDNNNNNLPALDGSNYNSGNGSGKMSPRKKTLARLRSHNEVNKKEEGTKIDISKSKRSRLHDKLSLWKSDTNHENGNNGKQKLFHAKSGLSLRKSTSFTRGKQSIDEDSQKVNAPIIEHGKKNIAKTSNSNIKSNNNNNNNNNNENAAIFKVKKTPVTSSIEKNLKLQNDKQKPITSTTVLDDKISLFSFNKAKITAFENGSSLANDDMPSSFDVSFNSLDKVIGHGFFEIYQIHGGSVTYLQCGSVVYPLLPKLKILRTSLNQFILFLSNPERYWQIFICCRDTKVLKSLENSFKKVCKYRDLYVPFLNEEDELQVKELQLKEQQVKEPQERNRQFKTTSPIVRENSKKSISSITSEMACFNINYKDNLKTPNNFTSSSTPPAKINPSPQNFNFKQPTNMPIIKRVSSNTSSLDSELDELQEITNGTLNQPRSKSSSVVTSDIQSIDKQINIKKHQWNPKNPRSRPSLDFVKSTPKLSPKSSFAISVDNRNSSFDTLHSKHNSLYIAESSWMDPDDGIDVTYKEFSNDEESNSTTILKRSPNSSRTVYKNLEFIPPKRFSSAFPSESNKGPAAIKDNRRSTTDSTLFVPTQESRLTDYKRELKQLSTRGLKLDRNEVKGLLMDSNEEEQTKLYKRQSIIGKIWGW</sequence>
<name>A0A1E4TRW0_PACTA</name>
<dbReference type="GO" id="GO:0045033">
    <property type="term" value="P:peroxisome inheritance"/>
    <property type="evidence" value="ECO:0007669"/>
    <property type="project" value="InterPro"/>
</dbReference>
<dbReference type="InterPro" id="IPR024758">
    <property type="entry name" value="Inp1"/>
</dbReference>
<comment type="similarity">
    <text evidence="3">Belongs to the INP1 family.</text>
</comment>
<feature type="region of interest" description="Disordered" evidence="6">
    <location>
        <begin position="608"/>
        <end position="630"/>
    </location>
</feature>
<dbReference type="GO" id="GO:0005780">
    <property type="term" value="C:extrinsic component of intraperoxisomal membrane"/>
    <property type="evidence" value="ECO:0007669"/>
    <property type="project" value="InterPro"/>
</dbReference>
<comment type="function">
    <text evidence="1">Required for peroxisome inheritance.</text>
</comment>
<feature type="region of interest" description="Disordered" evidence="6">
    <location>
        <begin position="469"/>
        <end position="488"/>
    </location>
</feature>
<gene>
    <name evidence="7" type="ORF">PACTADRAFT_51316</name>
</gene>
<evidence type="ECO:0000256" key="1">
    <source>
        <dbReference type="ARBA" id="ARBA00003594"/>
    </source>
</evidence>
<evidence type="ECO:0000256" key="2">
    <source>
        <dbReference type="ARBA" id="ARBA00004421"/>
    </source>
</evidence>
<accession>A0A1E4TRW0</accession>
<organism evidence="7 8">
    <name type="scientific">Pachysolen tannophilus NRRL Y-2460</name>
    <dbReference type="NCBI Taxonomy" id="669874"/>
    <lineage>
        <taxon>Eukaryota</taxon>
        <taxon>Fungi</taxon>
        <taxon>Dikarya</taxon>
        <taxon>Ascomycota</taxon>
        <taxon>Saccharomycotina</taxon>
        <taxon>Pichiomycetes</taxon>
        <taxon>Pachysolenaceae</taxon>
        <taxon>Pachysolen</taxon>
    </lineage>
</organism>
<evidence type="ECO:0000256" key="6">
    <source>
        <dbReference type="SAM" id="MobiDB-lite"/>
    </source>
</evidence>